<feature type="transmembrane region" description="Helical" evidence="1">
    <location>
        <begin position="117"/>
        <end position="140"/>
    </location>
</feature>
<accession>A0A0M8K5H8</accession>
<reference evidence="2 4" key="1">
    <citation type="journal article" date="2015" name="Genome Announc.">
        <title>Draft Genome Sequence of a Heterotrophic Facultative Anaerobic Thermophilic Bacterium, Ardenticatena maritima Strain 110ST.</title>
        <authorList>
            <person name="Kawaichi S."/>
            <person name="Yoshida T."/>
            <person name="Sako Y."/>
            <person name="Nakamura R."/>
        </authorList>
    </citation>
    <scope>NUCLEOTIDE SEQUENCE [LARGE SCALE GENOMIC DNA]</scope>
    <source>
        <strain evidence="2 4">110S</strain>
    </source>
</reference>
<evidence type="ECO:0000313" key="3">
    <source>
        <dbReference type="EMBL" id="KPL87336.1"/>
    </source>
</evidence>
<dbReference type="EMBL" id="LGKN01000006">
    <property type="protein sequence ID" value="KPL87336.1"/>
    <property type="molecule type" value="Genomic_DNA"/>
</dbReference>
<keyword evidence="1" id="KW-1133">Transmembrane helix</keyword>
<keyword evidence="1" id="KW-0472">Membrane</keyword>
<dbReference type="InParanoid" id="A0A0M8K5H8"/>
<dbReference type="RefSeq" id="WP_054492020.1">
    <property type="nucleotide sequence ID" value="NZ_BBZA01000031.1"/>
</dbReference>
<proteinExistence type="predicted"/>
<evidence type="ECO:0000256" key="1">
    <source>
        <dbReference type="SAM" id="Phobius"/>
    </source>
</evidence>
<protein>
    <submittedName>
        <fullName evidence="2">Uncharacterized protein</fullName>
    </submittedName>
</protein>
<evidence type="ECO:0000313" key="2">
    <source>
        <dbReference type="EMBL" id="GAP62095.1"/>
    </source>
</evidence>
<feature type="transmembrane region" description="Helical" evidence="1">
    <location>
        <begin position="161"/>
        <end position="185"/>
    </location>
</feature>
<reference evidence="3 5" key="2">
    <citation type="submission" date="2015-07" db="EMBL/GenBank/DDBJ databases">
        <title>Whole genome sequence of Ardenticatena maritima DSM 23922.</title>
        <authorList>
            <person name="Hemp J."/>
            <person name="Ward L.M."/>
            <person name="Pace L.A."/>
            <person name="Fischer W.W."/>
        </authorList>
    </citation>
    <scope>NUCLEOTIDE SEQUENCE [LARGE SCALE GENOMIC DNA]</scope>
    <source>
        <strain evidence="3 5">110S</strain>
    </source>
</reference>
<sequence length="192" mass="21898">MEKQKSPSFLVITRTAFVFTLELLAIPFVLSVLDPSLEWTWTPKELLFVVNWLFAGLWGTLLLVSYIPQKSVRLILWLSVVGMCWVVWNQLGAGLFTTPMDPLAWVVLLLVIGMPTIMLYSGPVVVVLEVMAVAGGYMFYTTIIKNMLLEMESGTLAWEKYALPIAFFLFWFFFLAVNFLIAIFAKPVQDDW</sequence>
<evidence type="ECO:0000313" key="5">
    <source>
        <dbReference type="Proteomes" id="UP000050502"/>
    </source>
</evidence>
<gene>
    <name evidence="2" type="ORF">ARMA_0518</name>
    <name evidence="3" type="ORF">SE16_12730</name>
</gene>
<name>A0A0M8K5H8_9CHLR</name>
<dbReference type="Proteomes" id="UP000037784">
    <property type="component" value="Unassembled WGS sequence"/>
</dbReference>
<dbReference type="EMBL" id="BBZA01000031">
    <property type="protein sequence ID" value="GAP62095.1"/>
    <property type="molecule type" value="Genomic_DNA"/>
</dbReference>
<dbReference type="AlphaFoldDB" id="A0A0M8K5H8"/>
<feature type="transmembrane region" description="Helical" evidence="1">
    <location>
        <begin position="74"/>
        <end position="97"/>
    </location>
</feature>
<organism evidence="2 4">
    <name type="scientific">Ardenticatena maritima</name>
    <dbReference type="NCBI Taxonomy" id="872965"/>
    <lineage>
        <taxon>Bacteria</taxon>
        <taxon>Bacillati</taxon>
        <taxon>Chloroflexota</taxon>
        <taxon>Ardenticatenia</taxon>
        <taxon>Ardenticatenales</taxon>
        <taxon>Ardenticatenaceae</taxon>
        <taxon>Ardenticatena</taxon>
    </lineage>
</organism>
<reference evidence="4" key="3">
    <citation type="submission" date="2015-08" db="EMBL/GenBank/DDBJ databases">
        <title>Draft Genome Sequence of a Heterotrophic Facultative Anaerobic Bacterium Ardenticatena maritima Strain 110S.</title>
        <authorList>
            <person name="Kawaichi S."/>
            <person name="Yoshida T."/>
            <person name="Sako Y."/>
            <person name="Nakamura R."/>
        </authorList>
    </citation>
    <scope>NUCLEOTIDE SEQUENCE [LARGE SCALE GENOMIC DNA]</scope>
    <source>
        <strain evidence="4">110S</strain>
    </source>
</reference>
<dbReference type="Proteomes" id="UP000050502">
    <property type="component" value="Unassembled WGS sequence"/>
</dbReference>
<dbReference type="STRING" id="872965.SE16_12730"/>
<keyword evidence="1" id="KW-0812">Transmembrane</keyword>
<evidence type="ECO:0000313" key="4">
    <source>
        <dbReference type="Proteomes" id="UP000037784"/>
    </source>
</evidence>
<feature type="transmembrane region" description="Helical" evidence="1">
    <location>
        <begin position="12"/>
        <end position="33"/>
    </location>
</feature>
<comment type="caution">
    <text evidence="2">The sequence shown here is derived from an EMBL/GenBank/DDBJ whole genome shotgun (WGS) entry which is preliminary data.</text>
</comment>
<keyword evidence="4" id="KW-1185">Reference proteome</keyword>
<feature type="transmembrane region" description="Helical" evidence="1">
    <location>
        <begin position="45"/>
        <end position="67"/>
    </location>
</feature>